<accession>A0A3B1BNW2</accession>
<feature type="region of interest" description="Disordered" evidence="1">
    <location>
        <begin position="1"/>
        <end position="22"/>
    </location>
</feature>
<evidence type="ECO:0000256" key="1">
    <source>
        <dbReference type="SAM" id="MobiDB-lite"/>
    </source>
</evidence>
<dbReference type="EMBL" id="UOFX01000034">
    <property type="protein sequence ID" value="VAX07985.1"/>
    <property type="molecule type" value="Genomic_DNA"/>
</dbReference>
<reference evidence="2" key="1">
    <citation type="submission" date="2018-06" db="EMBL/GenBank/DDBJ databases">
        <authorList>
            <person name="Zhirakovskaya E."/>
        </authorList>
    </citation>
    <scope>NUCLEOTIDE SEQUENCE</scope>
</reference>
<gene>
    <name evidence="2" type="ORF">MNBD_GAMMA26-1673</name>
</gene>
<proteinExistence type="predicted"/>
<sequence length="72" mass="8281">MKTIGKRSPRPIASTPSGDLLKQGAQFNDEMHRLPTGDQTYFPKGIYCYKSHDEANRHWDNCMIKGMAKRVR</sequence>
<name>A0A3B1BNW2_9ZZZZ</name>
<dbReference type="AlphaFoldDB" id="A0A3B1BNW2"/>
<evidence type="ECO:0000313" key="2">
    <source>
        <dbReference type="EMBL" id="VAX07985.1"/>
    </source>
</evidence>
<organism evidence="2">
    <name type="scientific">hydrothermal vent metagenome</name>
    <dbReference type="NCBI Taxonomy" id="652676"/>
    <lineage>
        <taxon>unclassified sequences</taxon>
        <taxon>metagenomes</taxon>
        <taxon>ecological metagenomes</taxon>
    </lineage>
</organism>
<protein>
    <submittedName>
        <fullName evidence="2">Uncharacterized protein</fullName>
    </submittedName>
</protein>